<accession>A0A9W5YKU3</accession>
<proteinExistence type="predicted"/>
<comment type="caution">
    <text evidence="2">The sequence shown here is derived from an EMBL/GenBank/DDBJ whole genome shotgun (WGS) entry which is preliminary data.</text>
</comment>
<dbReference type="EMBL" id="BROQ01000012">
    <property type="protein sequence ID" value="GKZ18504.1"/>
    <property type="molecule type" value="Genomic_DNA"/>
</dbReference>
<evidence type="ECO:0000259" key="1">
    <source>
        <dbReference type="Pfam" id="PF20183"/>
    </source>
</evidence>
<dbReference type="Proteomes" id="UP001143548">
    <property type="component" value="Unassembled WGS sequence"/>
</dbReference>
<name>A0A9W5YKU3_9EURO</name>
<organism evidence="2 3">
    <name type="scientific">Aspergillus brasiliensis</name>
    <dbReference type="NCBI Taxonomy" id="319629"/>
    <lineage>
        <taxon>Eukaryota</taxon>
        <taxon>Fungi</taxon>
        <taxon>Dikarya</taxon>
        <taxon>Ascomycota</taxon>
        <taxon>Pezizomycotina</taxon>
        <taxon>Eurotiomycetes</taxon>
        <taxon>Eurotiomycetidae</taxon>
        <taxon>Eurotiales</taxon>
        <taxon>Aspergillaceae</taxon>
        <taxon>Aspergillus</taxon>
        <taxon>Aspergillus subgen. Circumdati</taxon>
    </lineage>
</organism>
<reference evidence="2" key="1">
    <citation type="submission" date="2022-07" db="EMBL/GenBank/DDBJ databases">
        <title>Taxonomy of Aspergillus series Nigri: significant species reduction supported by multi-species coalescent approaches.</title>
        <authorList>
            <person name="Bian C."/>
            <person name="Kusuya Y."/>
            <person name="Sklenar F."/>
            <person name="D'hooge E."/>
            <person name="Yaguchi T."/>
            <person name="Takahashi H."/>
            <person name="Hubka V."/>
        </authorList>
    </citation>
    <scope>NUCLEOTIDE SEQUENCE</scope>
    <source>
        <strain evidence="2">CBS 733.88</strain>
    </source>
</reference>
<sequence length="204" mass="23864">MTYLDANGLDLLSIGLHTLSMRLRSLTLSHIRISKALFWPLPENSIRSPYWPNLERLQVVNMPPYNIDGSTLLGVDPPLTRSHLLFEGAYSWKWRCDRWEYIKCDDIGILYQAMGQAARQMPRLQRMRLSLLNYHSNMGSESGEYLDFNREKDARIAHLRINTQWGYQIGEEVISAWGLEGETAEQFRRTMDVTLPWYVEPRED</sequence>
<feature type="domain" description="DUF6546" evidence="1">
    <location>
        <begin position="107"/>
        <end position="178"/>
    </location>
</feature>
<dbReference type="Pfam" id="PF20183">
    <property type="entry name" value="DUF6546"/>
    <property type="match status" value="1"/>
</dbReference>
<gene>
    <name evidence="2" type="ORF">AbraCBS73388_001428</name>
</gene>
<protein>
    <recommendedName>
        <fullName evidence="1">DUF6546 domain-containing protein</fullName>
    </recommendedName>
</protein>
<evidence type="ECO:0000313" key="2">
    <source>
        <dbReference type="EMBL" id="GKZ18504.1"/>
    </source>
</evidence>
<dbReference type="InterPro" id="IPR046676">
    <property type="entry name" value="DUF6546"/>
</dbReference>
<evidence type="ECO:0000313" key="3">
    <source>
        <dbReference type="Proteomes" id="UP001143548"/>
    </source>
</evidence>
<dbReference type="AlphaFoldDB" id="A0A9W5YKU3"/>